<gene>
    <name evidence="1" type="ORF">ANN_03327</name>
</gene>
<sequence>MAQAHSAELNGLKDMFEEELKRQVQALTNKLKKEEEEHVATIKSELLNKHVNDIKKLEDSFADHVVDEMGKTSTDTALQKMHNIYLSQCLGHVQGLCKVGSTFVNTRTKARPISKEIIMIDYLAKRRKITGEYPNLLQELKEKIREKKPDIAKKKVIRSRTLRLLSFPKTENSLDWEEEQQPVLMMADSRLKRVSKFKMDSFEEPKEITYAARDTVSVLLPKNPEDYMKIDLEHKIQTDVKYQYEEEYNKKLAEKVTEMEEKYSKELEIKIETERKIMTEQFDELANVLKNSAEKEQYPSLSMLACVQKAHIWSYIRLSEGRGGSHLVLNWGYMPGVQTFPIEIAEEAVGVTAAL</sequence>
<organism evidence="1 2">
    <name type="scientific">Periplaneta americana</name>
    <name type="common">American cockroach</name>
    <name type="synonym">Blatta americana</name>
    <dbReference type="NCBI Taxonomy" id="6978"/>
    <lineage>
        <taxon>Eukaryota</taxon>
        <taxon>Metazoa</taxon>
        <taxon>Ecdysozoa</taxon>
        <taxon>Arthropoda</taxon>
        <taxon>Hexapoda</taxon>
        <taxon>Insecta</taxon>
        <taxon>Pterygota</taxon>
        <taxon>Neoptera</taxon>
        <taxon>Polyneoptera</taxon>
        <taxon>Dictyoptera</taxon>
        <taxon>Blattodea</taxon>
        <taxon>Blattoidea</taxon>
        <taxon>Blattidae</taxon>
        <taxon>Blattinae</taxon>
        <taxon>Periplaneta</taxon>
    </lineage>
</organism>
<dbReference type="EMBL" id="JAJSOF020000001">
    <property type="protein sequence ID" value="KAJ4451849.1"/>
    <property type="molecule type" value="Genomic_DNA"/>
</dbReference>
<evidence type="ECO:0000313" key="1">
    <source>
        <dbReference type="EMBL" id="KAJ4451849.1"/>
    </source>
</evidence>
<protein>
    <submittedName>
        <fullName evidence="1">Uncharacterized protein</fullName>
    </submittedName>
</protein>
<proteinExistence type="predicted"/>
<keyword evidence="2" id="KW-1185">Reference proteome</keyword>
<evidence type="ECO:0000313" key="2">
    <source>
        <dbReference type="Proteomes" id="UP001148838"/>
    </source>
</evidence>
<reference evidence="1 2" key="1">
    <citation type="journal article" date="2022" name="Allergy">
        <title>Genome assembly and annotation of Periplaneta americana reveal a comprehensive cockroach allergen profile.</title>
        <authorList>
            <person name="Wang L."/>
            <person name="Xiong Q."/>
            <person name="Saelim N."/>
            <person name="Wang L."/>
            <person name="Nong W."/>
            <person name="Wan A.T."/>
            <person name="Shi M."/>
            <person name="Liu X."/>
            <person name="Cao Q."/>
            <person name="Hui J.H.L."/>
            <person name="Sookrung N."/>
            <person name="Leung T.F."/>
            <person name="Tungtrongchitr A."/>
            <person name="Tsui S.K.W."/>
        </authorList>
    </citation>
    <scope>NUCLEOTIDE SEQUENCE [LARGE SCALE GENOMIC DNA]</scope>
    <source>
        <strain evidence="1">PWHHKU_190912</strain>
    </source>
</reference>
<name>A0ABQ8U2S4_PERAM</name>
<accession>A0ABQ8U2S4</accession>
<comment type="caution">
    <text evidence="1">The sequence shown here is derived from an EMBL/GenBank/DDBJ whole genome shotgun (WGS) entry which is preliminary data.</text>
</comment>
<dbReference type="Proteomes" id="UP001148838">
    <property type="component" value="Unassembled WGS sequence"/>
</dbReference>